<protein>
    <submittedName>
        <fullName evidence="1">Uncharacterized protein</fullName>
    </submittedName>
</protein>
<accession>A0AAE1L990</accession>
<keyword evidence="2" id="KW-1185">Reference proteome</keyword>
<dbReference type="EMBL" id="JAHWGI010000268">
    <property type="protein sequence ID" value="KAK3911481.1"/>
    <property type="molecule type" value="Genomic_DNA"/>
</dbReference>
<reference evidence="1" key="2">
    <citation type="journal article" date="2023" name="BMC Genomics">
        <title>Pest status, molecular evolution, and epigenetic factors derived from the genome assembly of Frankliniella fusca, a thysanopteran phytovirus vector.</title>
        <authorList>
            <person name="Catto M.A."/>
            <person name="Labadie P.E."/>
            <person name="Jacobson A.L."/>
            <person name="Kennedy G.G."/>
            <person name="Srinivasan R."/>
            <person name="Hunt B.G."/>
        </authorList>
    </citation>
    <scope>NUCLEOTIDE SEQUENCE</scope>
    <source>
        <strain evidence="1">PL_HMW_Pooled</strain>
    </source>
</reference>
<dbReference type="Proteomes" id="UP001219518">
    <property type="component" value="Unassembled WGS sequence"/>
</dbReference>
<comment type="caution">
    <text evidence="1">The sequence shown here is derived from an EMBL/GenBank/DDBJ whole genome shotgun (WGS) entry which is preliminary data.</text>
</comment>
<sequence length="47" mass="4907">MISSACLRISLSLSPSLSRFGFSLPAAGSITTSISSIDLCALGVYRR</sequence>
<name>A0AAE1L990_9NEOP</name>
<dbReference type="AlphaFoldDB" id="A0AAE1L990"/>
<evidence type="ECO:0000313" key="1">
    <source>
        <dbReference type="EMBL" id="KAK3911481.1"/>
    </source>
</evidence>
<reference evidence="1" key="1">
    <citation type="submission" date="2021-07" db="EMBL/GenBank/DDBJ databases">
        <authorList>
            <person name="Catto M.A."/>
            <person name="Jacobson A."/>
            <person name="Kennedy G."/>
            <person name="Labadie P."/>
            <person name="Hunt B.G."/>
            <person name="Srinivasan R."/>
        </authorList>
    </citation>
    <scope>NUCLEOTIDE SEQUENCE</scope>
    <source>
        <strain evidence="1">PL_HMW_Pooled</strain>
        <tissue evidence="1">Head</tissue>
    </source>
</reference>
<gene>
    <name evidence="1" type="ORF">KUF71_021209</name>
</gene>
<proteinExistence type="predicted"/>
<organism evidence="1 2">
    <name type="scientific">Frankliniella fusca</name>
    <dbReference type="NCBI Taxonomy" id="407009"/>
    <lineage>
        <taxon>Eukaryota</taxon>
        <taxon>Metazoa</taxon>
        <taxon>Ecdysozoa</taxon>
        <taxon>Arthropoda</taxon>
        <taxon>Hexapoda</taxon>
        <taxon>Insecta</taxon>
        <taxon>Pterygota</taxon>
        <taxon>Neoptera</taxon>
        <taxon>Paraneoptera</taxon>
        <taxon>Thysanoptera</taxon>
        <taxon>Terebrantia</taxon>
        <taxon>Thripoidea</taxon>
        <taxon>Thripidae</taxon>
        <taxon>Frankliniella</taxon>
    </lineage>
</organism>
<evidence type="ECO:0000313" key="2">
    <source>
        <dbReference type="Proteomes" id="UP001219518"/>
    </source>
</evidence>